<dbReference type="SMART" id="SM00216">
    <property type="entry name" value="VWD"/>
    <property type="match status" value="1"/>
</dbReference>
<feature type="signal peptide" evidence="5">
    <location>
        <begin position="1"/>
        <end position="18"/>
    </location>
</feature>
<dbReference type="AlphaFoldDB" id="A0AAE0WDU1"/>
<proteinExistence type="predicted"/>
<evidence type="ECO:0000313" key="8">
    <source>
        <dbReference type="Proteomes" id="UP001195483"/>
    </source>
</evidence>
<dbReference type="Proteomes" id="UP001195483">
    <property type="component" value="Unassembled WGS sequence"/>
</dbReference>
<dbReference type="GO" id="GO:0005576">
    <property type="term" value="C:extracellular region"/>
    <property type="evidence" value="ECO:0007669"/>
    <property type="project" value="TreeGrafter"/>
</dbReference>
<keyword evidence="4" id="KW-1133">Transmembrane helix</keyword>
<feature type="domain" description="VWFD" evidence="6">
    <location>
        <begin position="406"/>
        <end position="580"/>
    </location>
</feature>
<name>A0AAE0WDU1_9BIVA</name>
<dbReference type="InterPro" id="IPR050969">
    <property type="entry name" value="Dev_Signal_Modulators"/>
</dbReference>
<organism evidence="7 8">
    <name type="scientific">Potamilus streckersoni</name>
    <dbReference type="NCBI Taxonomy" id="2493646"/>
    <lineage>
        <taxon>Eukaryota</taxon>
        <taxon>Metazoa</taxon>
        <taxon>Spiralia</taxon>
        <taxon>Lophotrochozoa</taxon>
        <taxon>Mollusca</taxon>
        <taxon>Bivalvia</taxon>
        <taxon>Autobranchia</taxon>
        <taxon>Heteroconchia</taxon>
        <taxon>Palaeoheterodonta</taxon>
        <taxon>Unionida</taxon>
        <taxon>Unionoidea</taxon>
        <taxon>Unionidae</taxon>
        <taxon>Ambleminae</taxon>
        <taxon>Lampsilini</taxon>
        <taxon>Potamilus</taxon>
    </lineage>
</organism>
<keyword evidence="1 5" id="KW-0732">Signal</keyword>
<evidence type="ECO:0000259" key="6">
    <source>
        <dbReference type="PROSITE" id="PS51233"/>
    </source>
</evidence>
<keyword evidence="8" id="KW-1185">Reference proteome</keyword>
<gene>
    <name evidence="7" type="ORF">CHS0354_011411</name>
</gene>
<keyword evidence="3" id="KW-0325">Glycoprotein</keyword>
<feature type="chain" id="PRO_5042151284" description="VWFD domain-containing protein" evidence="5">
    <location>
        <begin position="19"/>
        <end position="1136"/>
    </location>
</feature>
<feature type="transmembrane region" description="Helical" evidence="4">
    <location>
        <begin position="996"/>
        <end position="1017"/>
    </location>
</feature>
<reference evidence="7" key="2">
    <citation type="journal article" date="2021" name="Genome Biol. Evol.">
        <title>Developing a high-quality reference genome for a parasitic bivalve with doubly uniparental inheritance (Bivalvia: Unionida).</title>
        <authorList>
            <person name="Smith C.H."/>
        </authorList>
    </citation>
    <scope>NUCLEOTIDE SEQUENCE</scope>
    <source>
        <strain evidence="7">CHS0354</strain>
        <tissue evidence="7">Mantle</tissue>
    </source>
</reference>
<dbReference type="InterPro" id="IPR001846">
    <property type="entry name" value="VWF_type-D"/>
</dbReference>
<evidence type="ECO:0000256" key="3">
    <source>
        <dbReference type="ARBA" id="ARBA00023180"/>
    </source>
</evidence>
<dbReference type="FunFam" id="2.10.25.10:FF:000001">
    <property type="entry name" value="Tenascin C"/>
    <property type="match status" value="1"/>
</dbReference>
<dbReference type="PROSITE" id="PS51233">
    <property type="entry name" value="VWFD"/>
    <property type="match status" value="1"/>
</dbReference>
<keyword evidence="4" id="KW-0472">Membrane</keyword>
<dbReference type="PANTHER" id="PTHR14949:SF54">
    <property type="entry name" value="VWFD DOMAIN-CONTAINING PROTEIN"/>
    <property type="match status" value="1"/>
</dbReference>
<dbReference type="GO" id="GO:0009986">
    <property type="term" value="C:cell surface"/>
    <property type="evidence" value="ECO:0007669"/>
    <property type="project" value="TreeGrafter"/>
</dbReference>
<dbReference type="PANTHER" id="PTHR14949">
    <property type="entry name" value="EGF-LIKE-DOMAIN, MULTIPLE 7, 8"/>
    <property type="match status" value="1"/>
</dbReference>
<accession>A0AAE0WDU1</accession>
<sequence>MRIAIFVVLVCLVVEITGESCDGSHMTLPHLDERASNYSGERFGLWVFDHDLVDGWYDVGRRNIPTDHSILRIYWNSCNTGAPIWMNGTIPSTSEGKVTRTVCIKTTYTICLTPFEIEVINCGTHMLYKLSRVYWTDVAYCFDVWDLSTETLKVQPLLFFADRIGINDQIYKKPILMFRCHMNANLTDDQYYLVSWYVDDIFLLRKGPILLKDIDDTNLYEPELTTRGYKLDINIKCIMESNNSGENETSNSTSSLKFWLGIRVLNPSVNIIQGRSTTMQLQPTFPFGCSSRVGYRNPSDKCLMYVNMFDPDDSNDCKSSSISVTGSQKCGVQIAGFYYDQWTDGIPYDNVTQMTITTRDPNDYHQGRNKFVLKLLTEGHHLNDIVQMSYINIIVTTSYETAWQAKTCYSYVDPHMRSFDGRYYENQNLGAFVLYRHKSRKQEVQMKTKQCNGVATCACAVAVRGGGDIFLIDLCRSPVLINHVSCKDNILNVRQINAYSYKIYMPLGTIVAVAINNWPGYESTLNLNIYPSVKDINETKGLCGELNDDPNDDFMTPSGSIERDNNVFSKSWSISHEQSFFDPKNHNPDEWDEDALLCVCPAALNTTTTPSTASGSPLDPLCSADIYLSCKTEEGFQGKPYKTCNIRTKRSKQSMSKEIKRILTRKVIDDDIKAHNLEKRSILDITFDEALEECTRFFAYNCTTSLFENSLPNSNSNSKNSSITNCALDYTYTGNMSLASLHCETFRSEVDEEIRRNSTFREANPDVVESFRATTCINNCNNHGYCVNGSCICHASYIEEDCSVSLSNYPVVEDTYAGGLCEKDIDECCVEIPIYGSRFVKGITKQKLETFHIYLDGTKVFEEQMVETITILNPFEAQINVPCHRRSQRSTGSDNSSTPFVTGTRVSLTNDGTNYGPAKSYYVFDSRCQGILNDSNGYTFYLKDGACFISGTCYSEREQDTLDPCRRCQPTLNRFSWTYECTISTDPQVVNDMTTVIISVCIGTLVTVFVIITITIIKCCLKKEKRIAGHIELNVTVPTTGPRTLNKNLLFCGQQSLRENEINQMENTEESKNPAKNNRPGTPGSMSFEKIFGLPVSKWSKALSVTDHCDLTSLCVCSSLGYSEGGYVRKFACSFS</sequence>
<evidence type="ECO:0000256" key="4">
    <source>
        <dbReference type="SAM" id="Phobius"/>
    </source>
</evidence>
<dbReference type="Pfam" id="PF00094">
    <property type="entry name" value="VWD"/>
    <property type="match status" value="1"/>
</dbReference>
<dbReference type="GO" id="GO:0005102">
    <property type="term" value="F:signaling receptor binding"/>
    <property type="evidence" value="ECO:0007669"/>
    <property type="project" value="TreeGrafter"/>
</dbReference>
<dbReference type="InterPro" id="IPR058727">
    <property type="entry name" value="Helical_Vwde"/>
</dbReference>
<keyword evidence="4" id="KW-0812">Transmembrane</keyword>
<evidence type="ECO:0000256" key="5">
    <source>
        <dbReference type="SAM" id="SignalP"/>
    </source>
</evidence>
<keyword evidence="2" id="KW-1015">Disulfide bond</keyword>
<reference evidence="7" key="3">
    <citation type="submission" date="2023-05" db="EMBL/GenBank/DDBJ databases">
        <authorList>
            <person name="Smith C.H."/>
        </authorList>
    </citation>
    <scope>NUCLEOTIDE SEQUENCE</scope>
    <source>
        <strain evidence="7">CHS0354</strain>
        <tissue evidence="7">Mantle</tissue>
    </source>
</reference>
<comment type="caution">
    <text evidence="7">The sequence shown here is derived from an EMBL/GenBank/DDBJ whole genome shotgun (WGS) entry which is preliminary data.</text>
</comment>
<dbReference type="Pfam" id="PF26129">
    <property type="entry name" value="Vwde"/>
    <property type="match status" value="1"/>
</dbReference>
<dbReference type="EMBL" id="JAEAOA010000707">
    <property type="protein sequence ID" value="KAK3609720.1"/>
    <property type="molecule type" value="Genomic_DNA"/>
</dbReference>
<evidence type="ECO:0000313" key="7">
    <source>
        <dbReference type="EMBL" id="KAK3609720.1"/>
    </source>
</evidence>
<protein>
    <recommendedName>
        <fullName evidence="6">VWFD domain-containing protein</fullName>
    </recommendedName>
</protein>
<dbReference type="Gene3D" id="2.10.25.10">
    <property type="entry name" value="Laminin"/>
    <property type="match status" value="1"/>
</dbReference>
<evidence type="ECO:0000256" key="2">
    <source>
        <dbReference type="ARBA" id="ARBA00023157"/>
    </source>
</evidence>
<evidence type="ECO:0000256" key="1">
    <source>
        <dbReference type="ARBA" id="ARBA00022729"/>
    </source>
</evidence>
<reference evidence="7" key="1">
    <citation type="journal article" date="2021" name="Genome Biol. Evol.">
        <title>A High-Quality Reference Genome for a Parasitic Bivalve with Doubly Uniparental Inheritance (Bivalvia: Unionida).</title>
        <authorList>
            <person name="Smith C.H."/>
        </authorList>
    </citation>
    <scope>NUCLEOTIDE SEQUENCE</scope>
    <source>
        <strain evidence="7">CHS0354</strain>
    </source>
</reference>